<dbReference type="AlphaFoldDB" id="A0A2A2MBT2"/>
<dbReference type="EMBL" id="NQMS01000005">
    <property type="protein sequence ID" value="PAV95944.1"/>
    <property type="molecule type" value="Genomic_DNA"/>
</dbReference>
<gene>
    <name evidence="1" type="ORF">CJD50_13040</name>
</gene>
<dbReference type="Proteomes" id="UP000218796">
    <property type="component" value="Unassembled WGS sequence"/>
</dbReference>
<evidence type="ECO:0000313" key="1">
    <source>
        <dbReference type="EMBL" id="PAV95944.1"/>
    </source>
</evidence>
<accession>A0A2A2MBT2</accession>
<name>A0A2A2MBT2_9GAMM</name>
<proteinExistence type="predicted"/>
<keyword evidence="2" id="KW-1185">Reference proteome</keyword>
<comment type="caution">
    <text evidence="1">The sequence shown here is derived from an EMBL/GenBank/DDBJ whole genome shotgun (WGS) entry which is preliminary data.</text>
</comment>
<protein>
    <submittedName>
        <fullName evidence="1">Addiction module toxin RelE</fullName>
    </submittedName>
</protein>
<reference evidence="1 2" key="1">
    <citation type="submission" date="2017-08" db="EMBL/GenBank/DDBJ databases">
        <title>Draft Genome Sequence of Hafnia alvei CITHA-6 Isolated from Raw Bovine Milk.</title>
        <authorList>
            <person name="Culligan E.P."/>
            <person name="Mcsweeney A."/>
            <person name="O'Doherty C."/>
            <person name="Gleeson E."/>
            <person name="O'Riordan D."/>
            <person name="Sleator R.D."/>
        </authorList>
    </citation>
    <scope>NUCLEOTIDE SEQUENCE [LARGE SCALE GENOMIC DNA]</scope>
    <source>
        <strain evidence="1 2">CITHA-6</strain>
    </source>
</reference>
<sequence>MRVTFHPLYAKSFKLHQGGKRANPQTRTYVHDWGERVQPTQRQHEG</sequence>
<evidence type="ECO:0000313" key="2">
    <source>
        <dbReference type="Proteomes" id="UP000218796"/>
    </source>
</evidence>
<organism evidence="1 2">
    <name type="scientific">Hafnia paralvei</name>
    <dbReference type="NCBI Taxonomy" id="546367"/>
    <lineage>
        <taxon>Bacteria</taxon>
        <taxon>Pseudomonadati</taxon>
        <taxon>Pseudomonadota</taxon>
        <taxon>Gammaproteobacteria</taxon>
        <taxon>Enterobacterales</taxon>
        <taxon>Hafniaceae</taxon>
        <taxon>Hafnia</taxon>
    </lineage>
</organism>